<dbReference type="EMBL" id="JACOME010000004">
    <property type="protein sequence ID" value="MBC3847381.1"/>
    <property type="molecule type" value="Genomic_DNA"/>
</dbReference>
<feature type="signal peptide" evidence="1">
    <location>
        <begin position="1"/>
        <end position="21"/>
    </location>
</feature>
<keyword evidence="1" id="KW-0732">Signal</keyword>
<reference evidence="2 3" key="1">
    <citation type="submission" date="2020-08" db="EMBL/GenBank/DDBJ databases">
        <title>Winogradskyella ouciana sp. nov., isolated from the hadal seawater of the Mariana Trench.</title>
        <authorList>
            <person name="He X."/>
        </authorList>
    </citation>
    <scope>NUCLEOTIDE SEQUENCE [LARGE SCALE GENOMIC DNA]</scope>
    <source>
        <strain evidence="2 3">KCTC 22026</strain>
    </source>
</reference>
<keyword evidence="3" id="KW-1185">Reference proteome</keyword>
<name>A0ABR6Y3R4_9FLAO</name>
<dbReference type="Proteomes" id="UP000607435">
    <property type="component" value="Unassembled WGS sequence"/>
</dbReference>
<gene>
    <name evidence="2" type="ORF">H6H04_13370</name>
</gene>
<evidence type="ECO:0000313" key="2">
    <source>
        <dbReference type="EMBL" id="MBC3847381.1"/>
    </source>
</evidence>
<dbReference type="RefSeq" id="WP_186846502.1">
    <property type="nucleotide sequence ID" value="NZ_JACOME010000004.1"/>
</dbReference>
<sequence length="158" mass="17938">MKSLKKLFLLFIILAYTTLNIACNNDDDNEGPSWDCGCDSETYDTVPSEHFPNVPIDVQKSGLLFYKTSEIEDEYVNEDQFNNRFWIFQGTEGCNNCQRKFIICDTDLIGVEFDYLKNVTDSVPISFSGDLKLPCIEPFPAPADYSYAEIALNSIAQQ</sequence>
<evidence type="ECO:0000256" key="1">
    <source>
        <dbReference type="SAM" id="SignalP"/>
    </source>
</evidence>
<organism evidence="2 3">
    <name type="scientific">Winogradskyella echinorum</name>
    <dbReference type="NCBI Taxonomy" id="538189"/>
    <lineage>
        <taxon>Bacteria</taxon>
        <taxon>Pseudomonadati</taxon>
        <taxon>Bacteroidota</taxon>
        <taxon>Flavobacteriia</taxon>
        <taxon>Flavobacteriales</taxon>
        <taxon>Flavobacteriaceae</taxon>
        <taxon>Winogradskyella</taxon>
    </lineage>
</organism>
<feature type="chain" id="PRO_5047130174" description="Lipoprotein" evidence="1">
    <location>
        <begin position="22"/>
        <end position="158"/>
    </location>
</feature>
<evidence type="ECO:0000313" key="3">
    <source>
        <dbReference type="Proteomes" id="UP000607435"/>
    </source>
</evidence>
<comment type="caution">
    <text evidence="2">The sequence shown here is derived from an EMBL/GenBank/DDBJ whole genome shotgun (WGS) entry which is preliminary data.</text>
</comment>
<protein>
    <recommendedName>
        <fullName evidence="4">Lipoprotein</fullName>
    </recommendedName>
</protein>
<proteinExistence type="predicted"/>
<evidence type="ECO:0008006" key="4">
    <source>
        <dbReference type="Google" id="ProtNLM"/>
    </source>
</evidence>
<accession>A0ABR6Y3R4</accession>